<keyword evidence="7" id="KW-1185">Reference proteome</keyword>
<dbReference type="PANTHER" id="PTHR30024">
    <property type="entry name" value="ALIPHATIC SULFONATES-BINDING PROTEIN-RELATED"/>
    <property type="match status" value="1"/>
</dbReference>
<dbReference type="SUPFAM" id="SSF53850">
    <property type="entry name" value="Periplasmic binding protein-like II"/>
    <property type="match status" value="1"/>
</dbReference>
<evidence type="ECO:0000256" key="2">
    <source>
        <dbReference type="ARBA" id="ARBA00010742"/>
    </source>
</evidence>
<feature type="chain" id="PRO_5039665777" evidence="4">
    <location>
        <begin position="32"/>
        <end position="335"/>
    </location>
</feature>
<dbReference type="Proteomes" id="UP000463857">
    <property type="component" value="Chromosome"/>
</dbReference>
<dbReference type="OrthoDB" id="5174711at2"/>
<feature type="signal peptide" evidence="4">
    <location>
        <begin position="1"/>
        <end position="31"/>
    </location>
</feature>
<organism evidence="6 7">
    <name type="scientific">Epidermidibacterium keratini</name>
    <dbReference type="NCBI Taxonomy" id="1891644"/>
    <lineage>
        <taxon>Bacteria</taxon>
        <taxon>Bacillati</taxon>
        <taxon>Actinomycetota</taxon>
        <taxon>Actinomycetes</taxon>
        <taxon>Sporichthyales</taxon>
        <taxon>Sporichthyaceae</taxon>
        <taxon>Epidermidibacterium</taxon>
    </lineage>
</organism>
<accession>A0A7L4YQG5</accession>
<sequence>MARTFQPGRVRPRGVSLLVGLLALTSVSACSVGQGSAITIGKGDPIKVGVIPVVDYAPVYIAIERGYFSDEGLNVQTQVMQNAAAIAPGVINGQLQFGTAATTAFIAPAAKGLPLVAVADQADVAVDEAADPAAVLVGADSAITRPKELEGKTVATNALGSIAYVSMAALVKGDGGDPSKVSWVAMPFPDMVGALAEGRIDAAFANEPFTTLHQQAGAVVLSPGLFPVFTPGESYALVFSAKPFVEKNPEIVEAFVSALAKASELARTDPQVVVDVLVKYGGMKPEVAAAMKQPTFGDNVDPAALTQASEVMADLGMLPGPVDGTTLVMDGGETP</sequence>
<dbReference type="InterPro" id="IPR015168">
    <property type="entry name" value="SsuA/THI5"/>
</dbReference>
<evidence type="ECO:0000313" key="6">
    <source>
        <dbReference type="EMBL" id="QHC01380.1"/>
    </source>
</evidence>
<dbReference type="Gene3D" id="3.40.190.10">
    <property type="entry name" value="Periplasmic binding protein-like II"/>
    <property type="match status" value="2"/>
</dbReference>
<dbReference type="SMART" id="SM00062">
    <property type="entry name" value="PBPb"/>
    <property type="match status" value="1"/>
</dbReference>
<dbReference type="EMBL" id="CP047156">
    <property type="protein sequence ID" value="QHC01380.1"/>
    <property type="molecule type" value="Genomic_DNA"/>
</dbReference>
<name>A0A7L4YQG5_9ACTN</name>
<dbReference type="InterPro" id="IPR001638">
    <property type="entry name" value="Solute-binding_3/MltF_N"/>
</dbReference>
<keyword evidence="3 4" id="KW-0732">Signal</keyword>
<dbReference type="KEGG" id="eke:EK0264_14515"/>
<dbReference type="InParanoid" id="A0A7L4YQG5"/>
<proteinExistence type="inferred from homology"/>
<dbReference type="GO" id="GO:0042597">
    <property type="term" value="C:periplasmic space"/>
    <property type="evidence" value="ECO:0007669"/>
    <property type="project" value="UniProtKB-SubCell"/>
</dbReference>
<evidence type="ECO:0000313" key="7">
    <source>
        <dbReference type="Proteomes" id="UP000463857"/>
    </source>
</evidence>
<comment type="similarity">
    <text evidence="2">Belongs to the bacterial solute-binding protein SsuA/TauA family.</text>
</comment>
<dbReference type="RefSeq" id="WP_159546517.1">
    <property type="nucleotide sequence ID" value="NZ_CP047156.1"/>
</dbReference>
<feature type="domain" description="Solute-binding protein family 3/N-terminal" evidence="5">
    <location>
        <begin position="45"/>
        <end position="284"/>
    </location>
</feature>
<comment type="subcellular location">
    <subcellularLocation>
        <location evidence="1">Periplasm</location>
    </subcellularLocation>
</comment>
<gene>
    <name evidence="6" type="ORF">EK0264_14515</name>
</gene>
<protein>
    <submittedName>
        <fullName evidence="6">ABC transporter substrate-binding protein</fullName>
    </submittedName>
</protein>
<reference evidence="6 7" key="1">
    <citation type="journal article" date="2018" name="Int. J. Syst. Evol. Microbiol.">
        <title>Epidermidibacterium keratini gen. nov., sp. nov., a member of the family Sporichthyaceae, isolated from keratin epidermis.</title>
        <authorList>
            <person name="Lee D.G."/>
            <person name="Trujillo M.E."/>
            <person name="Kang S."/>
            <person name="Nam J.J."/>
            <person name="Kim Y.J."/>
        </authorList>
    </citation>
    <scope>NUCLEOTIDE SEQUENCE [LARGE SCALE GENOMIC DNA]</scope>
    <source>
        <strain evidence="6 7">EPI-7</strain>
    </source>
</reference>
<dbReference type="PROSITE" id="PS51257">
    <property type="entry name" value="PROKAR_LIPOPROTEIN"/>
    <property type="match status" value="1"/>
</dbReference>
<evidence type="ECO:0000256" key="1">
    <source>
        <dbReference type="ARBA" id="ARBA00004418"/>
    </source>
</evidence>
<dbReference type="PANTHER" id="PTHR30024:SF47">
    <property type="entry name" value="TAURINE-BINDING PERIPLASMIC PROTEIN"/>
    <property type="match status" value="1"/>
</dbReference>
<evidence type="ECO:0000256" key="4">
    <source>
        <dbReference type="SAM" id="SignalP"/>
    </source>
</evidence>
<dbReference type="AlphaFoldDB" id="A0A7L4YQG5"/>
<dbReference type="Pfam" id="PF09084">
    <property type="entry name" value="NMT1"/>
    <property type="match status" value="1"/>
</dbReference>
<evidence type="ECO:0000259" key="5">
    <source>
        <dbReference type="SMART" id="SM00062"/>
    </source>
</evidence>
<evidence type="ECO:0000256" key="3">
    <source>
        <dbReference type="ARBA" id="ARBA00022729"/>
    </source>
</evidence>